<dbReference type="InterPro" id="IPR036063">
    <property type="entry name" value="Smr_dom_sf"/>
</dbReference>
<keyword evidence="5" id="KW-1185">Reference proteome</keyword>
<dbReference type="AlphaFoldDB" id="A0A7D7QZD9"/>
<evidence type="ECO:0000259" key="1">
    <source>
        <dbReference type="Pfam" id="PF01713"/>
    </source>
</evidence>
<dbReference type="InterPro" id="IPR002625">
    <property type="entry name" value="Smr_dom"/>
</dbReference>
<proteinExistence type="predicted"/>
<dbReference type="EMBL" id="JACEUX010000003">
    <property type="protein sequence ID" value="MBA5247595.1"/>
    <property type="molecule type" value="Genomic_DNA"/>
</dbReference>
<protein>
    <submittedName>
        <fullName evidence="3">Smr/MutS family protein</fullName>
    </submittedName>
</protein>
<name>A0A7D7QZD9_9FLAO</name>
<gene>
    <name evidence="3" type="ORF">H1R16_04890</name>
    <name evidence="2" type="ORF">H2507_10480</name>
</gene>
<evidence type="ECO:0000313" key="3">
    <source>
        <dbReference type="EMBL" id="QMS99346.1"/>
    </source>
</evidence>
<dbReference type="EMBL" id="CP059472">
    <property type="protein sequence ID" value="QMS99346.1"/>
    <property type="molecule type" value="Genomic_DNA"/>
</dbReference>
<dbReference type="KEGG" id="cbau:H1R16_04890"/>
<reference evidence="5" key="2">
    <citation type="submission" date="2020-07" db="EMBL/GenBank/DDBJ databases">
        <title>Flavobacterium sp. xlx-214.</title>
        <authorList>
            <person name="Yang C."/>
        </authorList>
    </citation>
    <scope>NUCLEOTIDE SEQUENCE [LARGE SCALE GENOMIC DNA]</scope>
    <source>
        <strain evidence="5">CX-624</strain>
    </source>
</reference>
<dbReference type="Gene3D" id="3.30.1370.110">
    <property type="match status" value="1"/>
</dbReference>
<feature type="domain" description="Smr" evidence="1">
    <location>
        <begin position="102"/>
        <end position="161"/>
    </location>
</feature>
<reference evidence="2" key="3">
    <citation type="submission" date="2020-07" db="EMBL/GenBank/DDBJ databases">
        <authorList>
            <person name="Yang C."/>
        </authorList>
    </citation>
    <scope>NUCLEOTIDE SEQUENCE</scope>
    <source>
        <strain evidence="2">Cx-624</strain>
    </source>
</reference>
<evidence type="ECO:0000313" key="2">
    <source>
        <dbReference type="EMBL" id="MBA5247595.1"/>
    </source>
</evidence>
<organism evidence="3 4">
    <name type="scientific">Marnyiella aurantia</name>
    <dbReference type="NCBI Taxonomy" id="2758037"/>
    <lineage>
        <taxon>Bacteria</taxon>
        <taxon>Pseudomonadati</taxon>
        <taxon>Bacteroidota</taxon>
        <taxon>Flavobacteriia</taxon>
        <taxon>Flavobacteriales</taxon>
        <taxon>Weeksellaceae</taxon>
        <taxon>Marnyiella</taxon>
    </lineage>
</organism>
<sequence length="164" mass="18610">MKIGEHVSVLDDDLGGTITSVHGETVVFRDTYGFTHQYPKSKLVVQNASIYDGLQVQVKNEARKISSKKHNKKPLILDLHFENLVKDASRYSSFERLFMQKEKLTETLDFCRKNHLKNLEIIHGIGDGVLQQMVHDVLSGQSGLEFYNNAILHHQSGSVTVKFD</sequence>
<accession>A0A7D7QZD9</accession>
<dbReference type="Pfam" id="PF01713">
    <property type="entry name" value="Smr"/>
    <property type="match status" value="1"/>
</dbReference>
<evidence type="ECO:0000313" key="4">
    <source>
        <dbReference type="Proteomes" id="UP000515349"/>
    </source>
</evidence>
<evidence type="ECO:0000313" key="5">
    <source>
        <dbReference type="Proteomes" id="UP000539710"/>
    </source>
</evidence>
<dbReference type="Proteomes" id="UP000539710">
    <property type="component" value="Unassembled WGS sequence"/>
</dbReference>
<dbReference type="Proteomes" id="UP000515349">
    <property type="component" value="Chromosome"/>
</dbReference>
<dbReference type="RefSeq" id="WP_181887689.1">
    <property type="nucleotide sequence ID" value="NZ_CP059472.1"/>
</dbReference>
<reference evidence="3 4" key="1">
    <citation type="submission" date="2020-07" db="EMBL/GenBank/DDBJ databases">
        <title>Chryseobacterium sp.cx-624.</title>
        <authorList>
            <person name="Yang C."/>
        </authorList>
    </citation>
    <scope>NUCLEOTIDE SEQUENCE [LARGE SCALE GENOMIC DNA]</scope>
    <source>
        <strain evidence="3">Cx-624</strain>
        <strain evidence="4">cx-624</strain>
    </source>
</reference>